<evidence type="ECO:0000256" key="11">
    <source>
        <dbReference type="ARBA" id="ARBA00049401"/>
    </source>
</evidence>
<dbReference type="Pfam" id="PF03060">
    <property type="entry name" value="NMO"/>
    <property type="match status" value="1"/>
</dbReference>
<dbReference type="InterPro" id="IPR004136">
    <property type="entry name" value="NMO"/>
</dbReference>
<comment type="cofactor">
    <cofactor evidence="1">
        <name>FMN</name>
        <dbReference type="ChEBI" id="CHEBI:58210"/>
    </cofactor>
</comment>
<keyword evidence="6" id="KW-0285">Flavoprotein</keyword>
<comment type="similarity">
    <text evidence="3">Belongs to the nitronate monooxygenase family. NMO class I subfamily.</text>
</comment>
<sequence length="350" mass="37682">MEEANVFNVKYPIIQAGMAGGATSPQLVAAVSNYGGLGTIGGGYMSPENLRKAIQKVKTLTDQPFAVNLFIPEQSFTAEEVAVHSKRGMELTQPFRNRFGLMTKKVEKVQESFEQQFEVVLEEQVPVFSFTFGVPTDNQVAALKAAGIVTCGTATTVEEAKQIEQVGIDAVVAQGSEAGGHRGSFIQSEYLPLIGTMALVPQIVDHVTIPVIAAGGIMDERGVAASFALGATGVQLGTAFLTTIESAAHPLHKEQLLQHNEADTDVTYAFSGKAARGIRNAFIEAHTSTRLEEIPPYPIQNAVTQDLRKASSEEGDWNTMSLWAGQGLRLAEQLSVEQLMQRLTKAIPHQ</sequence>
<keyword evidence="7" id="KW-0288">FMN</keyword>
<dbReference type="Gene3D" id="3.20.20.70">
    <property type="entry name" value="Aldolase class I"/>
    <property type="match status" value="1"/>
</dbReference>
<gene>
    <name evidence="12" type="ORF">JOD17_002035</name>
</gene>
<evidence type="ECO:0000256" key="4">
    <source>
        <dbReference type="ARBA" id="ARBA00013457"/>
    </source>
</evidence>
<dbReference type="InterPro" id="IPR013785">
    <property type="entry name" value="Aldolase_TIM"/>
</dbReference>
<organism evidence="12 13">
    <name type="scientific">Geomicrobium sediminis</name>
    <dbReference type="NCBI Taxonomy" id="1347788"/>
    <lineage>
        <taxon>Bacteria</taxon>
        <taxon>Bacillati</taxon>
        <taxon>Bacillota</taxon>
        <taxon>Bacilli</taxon>
        <taxon>Bacillales</taxon>
        <taxon>Geomicrobium</taxon>
    </lineage>
</organism>
<dbReference type="Proteomes" id="UP000741863">
    <property type="component" value="Unassembled WGS sequence"/>
</dbReference>
<evidence type="ECO:0000256" key="1">
    <source>
        <dbReference type="ARBA" id="ARBA00001917"/>
    </source>
</evidence>
<keyword evidence="13" id="KW-1185">Reference proteome</keyword>
<dbReference type="PANTHER" id="PTHR42747:SF3">
    <property type="entry name" value="NITRONATE MONOOXYGENASE-RELATED"/>
    <property type="match status" value="1"/>
</dbReference>
<evidence type="ECO:0000256" key="2">
    <source>
        <dbReference type="ARBA" id="ARBA00003535"/>
    </source>
</evidence>
<evidence type="ECO:0000313" key="12">
    <source>
        <dbReference type="EMBL" id="MBM7632941.1"/>
    </source>
</evidence>
<evidence type="ECO:0000256" key="3">
    <source>
        <dbReference type="ARBA" id="ARBA00009881"/>
    </source>
</evidence>
<dbReference type="PANTHER" id="PTHR42747">
    <property type="entry name" value="NITRONATE MONOOXYGENASE-RELATED"/>
    <property type="match status" value="1"/>
</dbReference>
<dbReference type="GO" id="GO:0018580">
    <property type="term" value="F:nitronate monooxygenase activity"/>
    <property type="evidence" value="ECO:0007669"/>
    <property type="project" value="UniProtKB-EC"/>
</dbReference>
<keyword evidence="9 12" id="KW-0503">Monooxygenase</keyword>
<protein>
    <recommendedName>
        <fullName evidence="4">Probable nitronate monooxygenase</fullName>
    </recommendedName>
    <alternativeName>
        <fullName evidence="10">Propionate 3-nitronate monooxygenase</fullName>
    </alternativeName>
</protein>
<reference evidence="12 13" key="1">
    <citation type="submission" date="2021-01" db="EMBL/GenBank/DDBJ databases">
        <title>Genomic Encyclopedia of Type Strains, Phase IV (KMG-IV): sequencing the most valuable type-strain genomes for metagenomic binning, comparative biology and taxonomic classification.</title>
        <authorList>
            <person name="Goeker M."/>
        </authorList>
    </citation>
    <scope>NUCLEOTIDE SEQUENCE [LARGE SCALE GENOMIC DNA]</scope>
    <source>
        <strain evidence="12 13">DSM 25540</strain>
    </source>
</reference>
<comment type="function">
    <text evidence="2">Nitronate monooxygenase that uses molecular oxygen to catalyze the oxidative denitrification of alkyl nitronates. Acts on propionate 3-nitronate (P3N), the presumed physiological substrate. Probably functions in the detoxification of P3N, a metabolic poison produced by plants and fungi as a defense mechanism.</text>
</comment>
<dbReference type="RefSeq" id="WP_204697419.1">
    <property type="nucleotide sequence ID" value="NZ_JAFBEC010000005.1"/>
</dbReference>
<evidence type="ECO:0000256" key="7">
    <source>
        <dbReference type="ARBA" id="ARBA00022643"/>
    </source>
</evidence>
<dbReference type="SUPFAM" id="SSF51412">
    <property type="entry name" value="Inosine monophosphate dehydrogenase (IMPDH)"/>
    <property type="match status" value="1"/>
</dbReference>
<keyword evidence="5" id="KW-0216">Detoxification</keyword>
<proteinExistence type="inferred from homology"/>
<evidence type="ECO:0000256" key="8">
    <source>
        <dbReference type="ARBA" id="ARBA00023002"/>
    </source>
</evidence>
<keyword evidence="8 12" id="KW-0560">Oxidoreductase</keyword>
<evidence type="ECO:0000256" key="5">
    <source>
        <dbReference type="ARBA" id="ARBA00022575"/>
    </source>
</evidence>
<name>A0ABS2PCV3_9BACL</name>
<dbReference type="CDD" id="cd04730">
    <property type="entry name" value="NPD_like"/>
    <property type="match status" value="1"/>
</dbReference>
<comment type="caution">
    <text evidence="12">The sequence shown here is derived from an EMBL/GenBank/DDBJ whole genome shotgun (WGS) entry which is preliminary data.</text>
</comment>
<evidence type="ECO:0000256" key="10">
    <source>
        <dbReference type="ARBA" id="ARBA00031155"/>
    </source>
</evidence>
<evidence type="ECO:0000313" key="13">
    <source>
        <dbReference type="Proteomes" id="UP000741863"/>
    </source>
</evidence>
<comment type="catalytic activity">
    <reaction evidence="11">
        <text>3 propionate 3-nitronate + 3 O2 + H2O = 3 3-oxopropanoate + 2 nitrate + nitrite + H2O2 + 3 H(+)</text>
        <dbReference type="Rhea" id="RHEA:57332"/>
        <dbReference type="ChEBI" id="CHEBI:15377"/>
        <dbReference type="ChEBI" id="CHEBI:15378"/>
        <dbReference type="ChEBI" id="CHEBI:15379"/>
        <dbReference type="ChEBI" id="CHEBI:16240"/>
        <dbReference type="ChEBI" id="CHEBI:16301"/>
        <dbReference type="ChEBI" id="CHEBI:17632"/>
        <dbReference type="ChEBI" id="CHEBI:33190"/>
        <dbReference type="ChEBI" id="CHEBI:136067"/>
    </reaction>
</comment>
<accession>A0ABS2PCV3</accession>
<evidence type="ECO:0000256" key="6">
    <source>
        <dbReference type="ARBA" id="ARBA00022630"/>
    </source>
</evidence>
<dbReference type="EMBL" id="JAFBEC010000005">
    <property type="protein sequence ID" value="MBM7632941.1"/>
    <property type="molecule type" value="Genomic_DNA"/>
</dbReference>
<evidence type="ECO:0000256" key="9">
    <source>
        <dbReference type="ARBA" id="ARBA00023033"/>
    </source>
</evidence>